<dbReference type="AlphaFoldDB" id="A0A497YA77"/>
<dbReference type="OrthoDB" id="6699667at2"/>
<sequence>MSKKNYLILGGIVLIIAIYYTITYVLGGISNMGNPTGGRNSENPFFITNEQITVKKILVPKGTKLIYEHFFKEGQQEKLMNENKLIMIELPEGKTIDWGGVPVYRIVKFANPEMRGFSISTNFDKLTNYKKTKFSRMLESAGCIDDLGITVKNIGDWSCNSNNITEVDDCGVNAFIDIDDEKNTKKQQLPVELYKELKK</sequence>
<dbReference type="Proteomes" id="UP000297429">
    <property type="component" value="Unassembled WGS sequence"/>
</dbReference>
<organism evidence="2 4">
    <name type="scientific">Pedobacter alluvionis</name>
    <dbReference type="NCBI Taxonomy" id="475253"/>
    <lineage>
        <taxon>Bacteria</taxon>
        <taxon>Pseudomonadati</taxon>
        <taxon>Bacteroidota</taxon>
        <taxon>Sphingobacteriia</taxon>
        <taxon>Sphingobacteriales</taxon>
        <taxon>Sphingobacteriaceae</taxon>
        <taxon>Pedobacter</taxon>
    </lineage>
</organism>
<keyword evidence="1" id="KW-1133">Transmembrane helix</keyword>
<evidence type="ECO:0000313" key="5">
    <source>
        <dbReference type="Proteomes" id="UP000297429"/>
    </source>
</evidence>
<dbReference type="EMBL" id="RCCK01000010">
    <property type="protein sequence ID" value="RLJ80464.1"/>
    <property type="molecule type" value="Genomic_DNA"/>
</dbReference>
<accession>A0A497YA77</accession>
<evidence type="ECO:0000256" key="1">
    <source>
        <dbReference type="SAM" id="Phobius"/>
    </source>
</evidence>
<reference evidence="2 4" key="1">
    <citation type="submission" date="2018-10" db="EMBL/GenBank/DDBJ databases">
        <title>Genomic Encyclopedia of Archaeal and Bacterial Type Strains, Phase II (KMG-II): from individual species to whole genera.</title>
        <authorList>
            <person name="Goeker M."/>
        </authorList>
    </citation>
    <scope>NUCLEOTIDE SEQUENCE [LARGE SCALE GENOMIC DNA]</scope>
    <source>
        <strain evidence="2 4">DSM 19624</strain>
    </source>
</reference>
<name>A0A497YA77_9SPHI</name>
<keyword evidence="5" id="KW-1185">Reference proteome</keyword>
<dbReference type="Proteomes" id="UP000273898">
    <property type="component" value="Unassembled WGS sequence"/>
</dbReference>
<proteinExistence type="predicted"/>
<dbReference type="EMBL" id="SOPX01000002">
    <property type="protein sequence ID" value="TFB31737.1"/>
    <property type="molecule type" value="Genomic_DNA"/>
</dbReference>
<evidence type="ECO:0000313" key="2">
    <source>
        <dbReference type="EMBL" id="RLJ80464.1"/>
    </source>
</evidence>
<feature type="transmembrane region" description="Helical" evidence="1">
    <location>
        <begin position="6"/>
        <end position="26"/>
    </location>
</feature>
<comment type="caution">
    <text evidence="2">The sequence shown here is derived from an EMBL/GenBank/DDBJ whole genome shotgun (WGS) entry which is preliminary data.</text>
</comment>
<keyword evidence="1" id="KW-0472">Membrane</keyword>
<keyword evidence="1" id="KW-0812">Transmembrane</keyword>
<evidence type="ECO:0000313" key="3">
    <source>
        <dbReference type="EMBL" id="TFB31737.1"/>
    </source>
</evidence>
<evidence type="ECO:0000313" key="4">
    <source>
        <dbReference type="Proteomes" id="UP000273898"/>
    </source>
</evidence>
<reference evidence="3 5" key="2">
    <citation type="submission" date="2019-03" db="EMBL/GenBank/DDBJ databases">
        <authorList>
            <person name="He R.-H."/>
        </authorList>
    </citation>
    <scope>NUCLEOTIDE SEQUENCE [LARGE SCALE GENOMIC DNA]</scope>
    <source>
        <strain evidence="3 5">DSM 19624</strain>
    </source>
</reference>
<dbReference type="RefSeq" id="WP_121283065.1">
    <property type="nucleotide sequence ID" value="NZ_RCCK01000010.1"/>
</dbReference>
<gene>
    <name evidence="2" type="ORF">BCL90_1239</name>
    <name evidence="3" type="ORF">E3V97_14235</name>
</gene>
<protein>
    <submittedName>
        <fullName evidence="2">Uncharacterized protein</fullName>
    </submittedName>
</protein>